<accession>A0A3P6NDG4</accession>
<name>A0A3P6NDG4_ANISI</name>
<dbReference type="Gene3D" id="3.40.33.10">
    <property type="entry name" value="CAP"/>
    <property type="match status" value="1"/>
</dbReference>
<dbReference type="AlphaFoldDB" id="A0A3P6NDG4"/>
<gene>
    <name evidence="1" type="ORF">ASIM_LOCUS4521</name>
</gene>
<evidence type="ECO:0000313" key="2">
    <source>
        <dbReference type="Proteomes" id="UP000267096"/>
    </source>
</evidence>
<evidence type="ECO:0008006" key="3">
    <source>
        <dbReference type="Google" id="ProtNLM"/>
    </source>
</evidence>
<organism evidence="1 2">
    <name type="scientific">Anisakis simplex</name>
    <name type="common">Herring worm</name>
    <dbReference type="NCBI Taxonomy" id="6269"/>
    <lineage>
        <taxon>Eukaryota</taxon>
        <taxon>Metazoa</taxon>
        <taxon>Ecdysozoa</taxon>
        <taxon>Nematoda</taxon>
        <taxon>Chromadorea</taxon>
        <taxon>Rhabditida</taxon>
        <taxon>Spirurina</taxon>
        <taxon>Ascaridomorpha</taxon>
        <taxon>Ascaridoidea</taxon>
        <taxon>Anisakidae</taxon>
        <taxon>Anisakis</taxon>
        <taxon>Anisakis simplex complex</taxon>
    </lineage>
</organism>
<dbReference type="OrthoDB" id="43654at2759"/>
<evidence type="ECO:0000313" key="1">
    <source>
        <dbReference type="EMBL" id="VDK23996.1"/>
    </source>
</evidence>
<dbReference type="SUPFAM" id="SSF55797">
    <property type="entry name" value="PR-1-like"/>
    <property type="match status" value="1"/>
</dbReference>
<reference evidence="1 2" key="1">
    <citation type="submission" date="2018-11" db="EMBL/GenBank/DDBJ databases">
        <authorList>
            <consortium name="Pathogen Informatics"/>
        </authorList>
    </citation>
    <scope>NUCLEOTIDE SEQUENCE [LARGE SCALE GENOMIC DNA]</scope>
</reference>
<proteinExistence type="predicted"/>
<keyword evidence="2" id="KW-1185">Reference proteome</keyword>
<dbReference type="Proteomes" id="UP000267096">
    <property type="component" value="Unassembled WGS sequence"/>
</dbReference>
<dbReference type="InterPro" id="IPR035940">
    <property type="entry name" value="CAP_sf"/>
</dbReference>
<dbReference type="EMBL" id="UYRR01007958">
    <property type="protein sequence ID" value="VDK23996.1"/>
    <property type="molecule type" value="Genomic_DNA"/>
</dbReference>
<sequence length="112" mass="12681">MVGCGYAQCRDVLGVEGRGHRHVFVCHYNPQGNTVFVTGSGQFFSVPAFKWAVDDEKRCSECPPEASACYKGLCYAPSAAEDDSRNELLKMKQWKIEKSVDSKMIEKNWRRL</sequence>
<protein>
    <recommendedName>
        <fullName evidence="3">SCP domain-containing protein</fullName>
    </recommendedName>
</protein>